<feature type="region of interest" description="Disordered" evidence="1">
    <location>
        <begin position="440"/>
        <end position="494"/>
    </location>
</feature>
<protein>
    <recommendedName>
        <fullName evidence="2">HTH APSES-type domain-containing protein</fullName>
    </recommendedName>
</protein>
<dbReference type="GO" id="GO:0033309">
    <property type="term" value="C:SBF transcription complex"/>
    <property type="evidence" value="ECO:0007669"/>
    <property type="project" value="TreeGrafter"/>
</dbReference>
<reference evidence="3" key="1">
    <citation type="submission" date="2023-07" db="EMBL/GenBank/DDBJ databases">
        <title>Black Yeasts Isolated from many extreme environments.</title>
        <authorList>
            <person name="Coleine C."/>
            <person name="Stajich J.E."/>
            <person name="Selbmann L."/>
        </authorList>
    </citation>
    <scope>NUCLEOTIDE SEQUENCE</scope>
    <source>
        <strain evidence="3">CCFEE 5485</strain>
    </source>
</reference>
<name>A0AAE0WKA5_9PEZI</name>
<dbReference type="Proteomes" id="UP001274830">
    <property type="component" value="Unassembled WGS sequence"/>
</dbReference>
<dbReference type="PANTHER" id="PTHR43828:SF5">
    <property type="entry name" value="TRANSCRIPTIONAL REPRESSOR XBP1"/>
    <property type="match status" value="1"/>
</dbReference>
<dbReference type="PROSITE" id="PS51299">
    <property type="entry name" value="HTH_APSES"/>
    <property type="match status" value="1"/>
</dbReference>
<proteinExistence type="predicted"/>
<feature type="compositionally biased region" description="Low complexity" evidence="1">
    <location>
        <begin position="52"/>
        <end position="66"/>
    </location>
</feature>
<dbReference type="InterPro" id="IPR003163">
    <property type="entry name" value="Tscrpt_reg_HTH_APSES-type"/>
</dbReference>
<evidence type="ECO:0000313" key="4">
    <source>
        <dbReference type="Proteomes" id="UP001274830"/>
    </source>
</evidence>
<dbReference type="PANTHER" id="PTHR43828">
    <property type="entry name" value="ASPARAGINASE"/>
    <property type="match status" value="1"/>
</dbReference>
<keyword evidence="4" id="KW-1185">Reference proteome</keyword>
<evidence type="ECO:0000259" key="2">
    <source>
        <dbReference type="PROSITE" id="PS51299"/>
    </source>
</evidence>
<organism evidence="3 4">
    <name type="scientific">Recurvomyces mirabilis</name>
    <dbReference type="NCBI Taxonomy" id="574656"/>
    <lineage>
        <taxon>Eukaryota</taxon>
        <taxon>Fungi</taxon>
        <taxon>Dikarya</taxon>
        <taxon>Ascomycota</taxon>
        <taxon>Pezizomycotina</taxon>
        <taxon>Dothideomycetes</taxon>
        <taxon>Dothideomycetidae</taxon>
        <taxon>Mycosphaerellales</taxon>
        <taxon>Teratosphaeriaceae</taxon>
        <taxon>Recurvomyces</taxon>
    </lineage>
</organism>
<dbReference type="InterPro" id="IPR036887">
    <property type="entry name" value="HTH_APSES_sf"/>
</dbReference>
<dbReference type="GO" id="GO:0000981">
    <property type="term" value="F:DNA-binding transcription factor activity, RNA polymerase II-specific"/>
    <property type="evidence" value="ECO:0007669"/>
    <property type="project" value="UniProtKB-ARBA"/>
</dbReference>
<dbReference type="InterPro" id="IPR051642">
    <property type="entry name" value="SWI6-like"/>
</dbReference>
<dbReference type="GO" id="GO:0003677">
    <property type="term" value="F:DNA binding"/>
    <property type="evidence" value="ECO:0007669"/>
    <property type="project" value="InterPro"/>
</dbReference>
<feature type="region of interest" description="Disordered" evidence="1">
    <location>
        <begin position="20"/>
        <end position="92"/>
    </location>
</feature>
<comment type="caution">
    <text evidence="3">The sequence shown here is derived from an EMBL/GenBank/DDBJ whole genome shotgun (WGS) entry which is preliminary data.</text>
</comment>
<dbReference type="SUPFAM" id="SSF54616">
    <property type="entry name" value="DNA-binding domain of Mlu1-box binding protein MBP1"/>
    <property type="match status" value="1"/>
</dbReference>
<feature type="compositionally biased region" description="Polar residues" evidence="1">
    <location>
        <begin position="67"/>
        <end position="78"/>
    </location>
</feature>
<feature type="compositionally biased region" description="Basic residues" evidence="1">
    <location>
        <begin position="472"/>
        <end position="482"/>
    </location>
</feature>
<dbReference type="Gene3D" id="3.10.260.10">
    <property type="entry name" value="Transcription regulator HTH, APSES-type DNA-binding domain"/>
    <property type="match status" value="1"/>
</dbReference>
<dbReference type="EMBL" id="JAUTXT010000026">
    <property type="protein sequence ID" value="KAK3673276.1"/>
    <property type="molecule type" value="Genomic_DNA"/>
</dbReference>
<feature type="region of interest" description="Disordered" evidence="1">
    <location>
        <begin position="377"/>
        <end position="397"/>
    </location>
</feature>
<accession>A0AAE0WKA5</accession>
<feature type="compositionally biased region" description="Polar residues" evidence="1">
    <location>
        <begin position="24"/>
        <end position="36"/>
    </location>
</feature>
<feature type="compositionally biased region" description="Polar residues" evidence="1">
    <location>
        <begin position="460"/>
        <end position="469"/>
    </location>
</feature>
<gene>
    <name evidence="3" type="ORF">LTR78_006821</name>
</gene>
<evidence type="ECO:0000256" key="1">
    <source>
        <dbReference type="SAM" id="MobiDB-lite"/>
    </source>
</evidence>
<evidence type="ECO:0000313" key="3">
    <source>
        <dbReference type="EMBL" id="KAK3673276.1"/>
    </source>
</evidence>
<feature type="compositionally biased region" description="Polar residues" evidence="1">
    <location>
        <begin position="380"/>
        <end position="397"/>
    </location>
</feature>
<dbReference type="GO" id="GO:0030907">
    <property type="term" value="C:MBF transcription complex"/>
    <property type="evidence" value="ECO:0007669"/>
    <property type="project" value="TreeGrafter"/>
</dbReference>
<feature type="domain" description="HTH APSES-type" evidence="2">
    <location>
        <begin position="166"/>
        <end position="285"/>
    </location>
</feature>
<sequence length="521" mass="58208">MSPTPEQLLSPCLTDCGRADTAINEHSQPTTTSKSSMMKIDNMLNPYRQDVPSNSSSTPPSTPSYSQARSSPDITASRSPIPFLSPQKRQKQIKDGAIFKPGTPTAPVEYPPKGVDDLLQISEHRRAELVRELAHQHAIFQIYPGLDSGRRVEDCPRRIPYSSDKKTFAEKTAREAVEVFEYTFQMPNNPEKKHVVMWDYQIGLVRITPFFKALDYSKTAPAKALGATQRLKDLAHSITGGALAAQGYWLPYQCARSLCITFCYHIRWALTPIFGVDFVEDCLMPEDPWYGRFRISGEVVRYAEREAESWKHLTDRRVNSPVGGVGGAIVDLQQVPRSVPPTEAASTGRELRQRPTFSARSAFDIDINATNGAYTHAVTRPQSPGVSPRSSPAASLSGWTSINSPALQMPALKIRLSPSLLTQPRETPIFTALPIKTERLSHKRRQSAEDGSDLDYASPHSRQSQTLPATTTKKRQRRKQPKSARVPNWQTEEEAIYTSEDERAALMLLQLNKDDARLAHR</sequence>
<dbReference type="AlphaFoldDB" id="A0AAE0WKA5"/>